<evidence type="ECO:0000256" key="1">
    <source>
        <dbReference type="SAM" id="MobiDB-lite"/>
    </source>
</evidence>
<sequence length="499" mass="53557">MGINTTGPVGPVESPKQPAITLNVLSSIVSKISSTTGSSTTRSSTTSSTRTTSATSIPTSTHGTSGSTSPAASKVAPPPMAISLTSNSSGAYLSMFISVPDIVAPKPSKQILSTSSPNSMSAGSHATSSSSPLTMTSTMKFVLSTLDFDSSKADLFLTSAMDHTTTPKDILSTGAIVGTAIGLLFVLAASISVFMLVYRRRHRVVMENLCRVSPLLVNDGLVHELGGVTTIPNGMASPQEKGRYDHTNPINEPEIRQSSFISGPDPLFLRSLALVTPRGDVDSQDDMRVTMDTTMIGRMAEHIHHLESQLAGDGFSDKPPPPYYQKCVVRIPVLKVNDVERFSVSIVFLFGYVIGNFAVPFIWKAKSPALSATFEVYLRQFDQIWPVCVQNDILCYFVFGFYLLSLNVTSNILAISSEFIPIISVIIHLREITLLETRFHGAYGYIIACAEAQDGKTATGYVKKADSEKVPLKLVLGSQVSATGITVGAESRRRQACPM</sequence>
<proteinExistence type="predicted"/>
<evidence type="ECO:0000313" key="3">
    <source>
        <dbReference type="EMBL" id="KAF9077144.1"/>
    </source>
</evidence>
<evidence type="ECO:0000256" key="2">
    <source>
        <dbReference type="SAM" id="Phobius"/>
    </source>
</evidence>
<feature type="region of interest" description="Disordered" evidence="1">
    <location>
        <begin position="109"/>
        <end position="130"/>
    </location>
</feature>
<gene>
    <name evidence="3" type="ORF">BDP27DRAFT_1357291</name>
</gene>
<protein>
    <submittedName>
        <fullName evidence="3">Uncharacterized protein</fullName>
    </submittedName>
</protein>
<reference evidence="3" key="1">
    <citation type="submission" date="2020-11" db="EMBL/GenBank/DDBJ databases">
        <authorList>
            <consortium name="DOE Joint Genome Institute"/>
            <person name="Ahrendt S."/>
            <person name="Riley R."/>
            <person name="Andreopoulos W."/>
            <person name="Labutti K."/>
            <person name="Pangilinan J."/>
            <person name="Ruiz-Duenas F.J."/>
            <person name="Barrasa J.M."/>
            <person name="Sanchez-Garcia M."/>
            <person name="Camarero S."/>
            <person name="Miyauchi S."/>
            <person name="Serrano A."/>
            <person name="Linde D."/>
            <person name="Babiker R."/>
            <person name="Drula E."/>
            <person name="Ayuso-Fernandez I."/>
            <person name="Pacheco R."/>
            <person name="Padilla G."/>
            <person name="Ferreira P."/>
            <person name="Barriuso J."/>
            <person name="Kellner H."/>
            <person name="Castanera R."/>
            <person name="Alfaro M."/>
            <person name="Ramirez L."/>
            <person name="Pisabarro A.G."/>
            <person name="Kuo A."/>
            <person name="Tritt A."/>
            <person name="Lipzen A."/>
            <person name="He G."/>
            <person name="Yan M."/>
            <person name="Ng V."/>
            <person name="Cullen D."/>
            <person name="Martin F."/>
            <person name="Rosso M.-N."/>
            <person name="Henrissat B."/>
            <person name="Hibbett D."/>
            <person name="Martinez A.T."/>
            <person name="Grigoriev I.V."/>
        </authorList>
    </citation>
    <scope>NUCLEOTIDE SEQUENCE</scope>
    <source>
        <strain evidence="3">AH 40177</strain>
    </source>
</reference>
<keyword evidence="2" id="KW-1133">Transmembrane helix</keyword>
<keyword evidence="2" id="KW-0812">Transmembrane</keyword>
<comment type="caution">
    <text evidence="3">The sequence shown here is derived from an EMBL/GenBank/DDBJ whole genome shotgun (WGS) entry which is preliminary data.</text>
</comment>
<feature type="compositionally biased region" description="Low complexity" evidence="1">
    <location>
        <begin position="119"/>
        <end position="130"/>
    </location>
</feature>
<feature type="transmembrane region" description="Helical" evidence="2">
    <location>
        <begin position="175"/>
        <end position="198"/>
    </location>
</feature>
<dbReference type="AlphaFoldDB" id="A0A9P5Q2G2"/>
<accession>A0A9P5Q2G2</accession>
<organism evidence="3 4">
    <name type="scientific">Rhodocollybia butyracea</name>
    <dbReference type="NCBI Taxonomy" id="206335"/>
    <lineage>
        <taxon>Eukaryota</taxon>
        <taxon>Fungi</taxon>
        <taxon>Dikarya</taxon>
        <taxon>Basidiomycota</taxon>
        <taxon>Agaricomycotina</taxon>
        <taxon>Agaricomycetes</taxon>
        <taxon>Agaricomycetidae</taxon>
        <taxon>Agaricales</taxon>
        <taxon>Marasmiineae</taxon>
        <taxon>Omphalotaceae</taxon>
        <taxon>Rhodocollybia</taxon>
    </lineage>
</organism>
<dbReference type="Proteomes" id="UP000772434">
    <property type="component" value="Unassembled WGS sequence"/>
</dbReference>
<name>A0A9P5Q2G2_9AGAR</name>
<feature type="region of interest" description="Disordered" evidence="1">
    <location>
        <begin position="32"/>
        <end position="78"/>
    </location>
</feature>
<keyword evidence="2" id="KW-0472">Membrane</keyword>
<feature type="transmembrane region" description="Helical" evidence="2">
    <location>
        <begin position="383"/>
        <end position="404"/>
    </location>
</feature>
<keyword evidence="4" id="KW-1185">Reference proteome</keyword>
<feature type="compositionally biased region" description="Low complexity" evidence="1">
    <location>
        <begin position="32"/>
        <end position="73"/>
    </location>
</feature>
<dbReference type="EMBL" id="JADNRY010000004">
    <property type="protein sequence ID" value="KAF9077144.1"/>
    <property type="molecule type" value="Genomic_DNA"/>
</dbReference>
<feature type="transmembrane region" description="Helical" evidence="2">
    <location>
        <begin position="342"/>
        <end position="363"/>
    </location>
</feature>
<evidence type="ECO:0000313" key="4">
    <source>
        <dbReference type="Proteomes" id="UP000772434"/>
    </source>
</evidence>